<dbReference type="OrthoDB" id="1490199at2"/>
<sequence length="559" mass="64865">MTLKLPKLNPLHPMLLLTMVLVAITIIYLLTLAVNHSEAEDSIFYILGVSREETANPDLYYPHHVLFMTFNRLVYHFWLFLGYDGNAQLPIQINNVIASIAILFLIYLVARRLELTVFWSLLCLVAVAISYAFWWYGVEAESYHLSLLFILLSAHRLMLLAESRFEVRHFVWLGLFVAMATLFFQQHVLLIFFIPLTIFLLWYLQRNSLGKGLLFSGLTFFWGIAGTIIAAVYFFIAIVILQLDGLGEIIKWSKGMAEGDKFWIPWSWTAPLESIIGFWRTVWGGHFLFGFTWFYELVSHLFPRIVFLEEQMMGQSLSPGIRWLCLVMMIISSVCAVLLVVLAAIGFQRLFPKYNLIKPKIIGFMFFCVLMFLVNAIFITVWKPYTNEYWIALLPFFYLGMVWLIAHSGQIKFATVTSLIFLMTLFIGNLLGGILPQNNKDADYWYVTNQYFIRHAQPNDLIVSNCEQLCGRYLNLYTGATVIWKITGDNFQELIEKQVFNHHTGKIFISSTILEPPLPSFRKGKNYSAAIQTTFEQLKKSLKKVHEDQFQVVWEWQRP</sequence>
<feature type="transmembrane region" description="Helical" evidence="1">
    <location>
        <begin position="285"/>
        <end position="302"/>
    </location>
</feature>
<feature type="transmembrane region" description="Helical" evidence="1">
    <location>
        <begin position="389"/>
        <end position="407"/>
    </location>
</feature>
<dbReference type="STRING" id="40754.THII_0510"/>
<evidence type="ECO:0008006" key="4">
    <source>
        <dbReference type="Google" id="ProtNLM"/>
    </source>
</evidence>
<feature type="transmembrane region" description="Helical" evidence="1">
    <location>
        <begin position="171"/>
        <end position="204"/>
    </location>
</feature>
<dbReference type="EMBL" id="AP014633">
    <property type="protein sequence ID" value="BAP54807.1"/>
    <property type="molecule type" value="Genomic_DNA"/>
</dbReference>
<feature type="transmembrane region" description="Helical" evidence="1">
    <location>
        <begin position="323"/>
        <end position="349"/>
    </location>
</feature>
<gene>
    <name evidence="2" type="ORF">THII_0510</name>
</gene>
<dbReference type="KEGG" id="tig:THII_0510"/>
<feature type="transmembrane region" description="Helical" evidence="1">
    <location>
        <begin position="219"/>
        <end position="241"/>
    </location>
</feature>
<keyword evidence="3" id="KW-1185">Reference proteome</keyword>
<evidence type="ECO:0000313" key="2">
    <source>
        <dbReference type="EMBL" id="BAP54807.1"/>
    </source>
</evidence>
<organism evidence="2 3">
    <name type="scientific">Thioploca ingrica</name>
    <dbReference type="NCBI Taxonomy" id="40754"/>
    <lineage>
        <taxon>Bacteria</taxon>
        <taxon>Pseudomonadati</taxon>
        <taxon>Pseudomonadota</taxon>
        <taxon>Gammaproteobacteria</taxon>
        <taxon>Thiotrichales</taxon>
        <taxon>Thiotrichaceae</taxon>
        <taxon>Thioploca</taxon>
    </lineage>
</organism>
<keyword evidence="1" id="KW-1133">Transmembrane helix</keyword>
<dbReference type="AlphaFoldDB" id="A0A090AHM8"/>
<feature type="transmembrane region" description="Helical" evidence="1">
    <location>
        <begin position="413"/>
        <end position="435"/>
    </location>
</feature>
<evidence type="ECO:0000256" key="1">
    <source>
        <dbReference type="SAM" id="Phobius"/>
    </source>
</evidence>
<dbReference type="Proteomes" id="UP000031623">
    <property type="component" value="Chromosome"/>
</dbReference>
<proteinExistence type="predicted"/>
<name>A0A090AHM8_9GAMM</name>
<keyword evidence="1" id="KW-0812">Transmembrane</keyword>
<feature type="transmembrane region" description="Helical" evidence="1">
    <location>
        <begin position="117"/>
        <end position="136"/>
    </location>
</feature>
<keyword evidence="1" id="KW-0472">Membrane</keyword>
<feature type="transmembrane region" description="Helical" evidence="1">
    <location>
        <begin position="89"/>
        <end position="110"/>
    </location>
</feature>
<reference evidence="2 3" key="1">
    <citation type="journal article" date="2014" name="ISME J.">
        <title>Ecophysiology of Thioploca ingrica as revealed by the complete genome sequence supplemented with proteomic evidence.</title>
        <authorList>
            <person name="Kojima H."/>
            <person name="Ogura Y."/>
            <person name="Yamamoto N."/>
            <person name="Togashi T."/>
            <person name="Mori H."/>
            <person name="Watanabe T."/>
            <person name="Nemoto F."/>
            <person name="Kurokawa K."/>
            <person name="Hayashi T."/>
            <person name="Fukui M."/>
        </authorList>
    </citation>
    <scope>NUCLEOTIDE SEQUENCE [LARGE SCALE GENOMIC DNA]</scope>
</reference>
<evidence type="ECO:0000313" key="3">
    <source>
        <dbReference type="Proteomes" id="UP000031623"/>
    </source>
</evidence>
<feature type="transmembrane region" description="Helical" evidence="1">
    <location>
        <begin position="12"/>
        <end position="34"/>
    </location>
</feature>
<feature type="transmembrane region" description="Helical" evidence="1">
    <location>
        <begin position="361"/>
        <end position="382"/>
    </location>
</feature>
<protein>
    <recommendedName>
        <fullName evidence="4">Glycosyltransferase RgtA/B/C/D-like domain-containing protein</fullName>
    </recommendedName>
</protein>
<dbReference type="HOGENOM" id="CLU_506150_0_0_6"/>
<accession>A0A090AHM8</accession>